<organism evidence="1 2">
    <name type="scientific">Photorhabdus hindustanensis</name>
    <dbReference type="NCBI Taxonomy" id="2918802"/>
    <lineage>
        <taxon>Bacteria</taxon>
        <taxon>Pseudomonadati</taxon>
        <taxon>Pseudomonadota</taxon>
        <taxon>Gammaproteobacteria</taxon>
        <taxon>Enterobacterales</taxon>
        <taxon>Morganellaceae</taxon>
        <taxon>Photorhabdus</taxon>
    </lineage>
</organism>
<name>A0A2S8PUW7_9GAMM</name>
<reference evidence="1 2" key="1">
    <citation type="submission" date="2018-02" db="EMBL/GenBank/DDBJ databases">
        <title>Five New Genomes of Indian Photorhabdus Isolates TSA.</title>
        <authorList>
            <person name="Dubay B."/>
            <person name="Somvanshi V.S."/>
        </authorList>
    </citation>
    <scope>NUCLEOTIDE SEQUENCE [LARGE SCALE GENOMIC DNA]</scope>
    <source>
        <strain evidence="1 2">H1</strain>
    </source>
</reference>
<dbReference type="Proteomes" id="UP000239550">
    <property type="component" value="Unassembled WGS sequence"/>
</dbReference>
<evidence type="ECO:0000313" key="1">
    <source>
        <dbReference type="EMBL" id="PQQ22669.1"/>
    </source>
</evidence>
<dbReference type="RefSeq" id="WP_105396780.1">
    <property type="nucleotide sequence ID" value="NZ_PUWT01000080.1"/>
</dbReference>
<proteinExistence type="predicted"/>
<keyword evidence="2" id="KW-1185">Reference proteome</keyword>
<dbReference type="EMBL" id="PUWT01000080">
    <property type="protein sequence ID" value="PQQ22669.1"/>
    <property type="molecule type" value="Genomic_DNA"/>
</dbReference>
<accession>A0A2S8PUW7</accession>
<protein>
    <submittedName>
        <fullName evidence="1">Uncharacterized protein</fullName>
    </submittedName>
</protein>
<gene>
    <name evidence="1" type="ORF">C6H66_22445</name>
</gene>
<dbReference type="AlphaFoldDB" id="A0A2S8PUW7"/>
<sequence length="109" mass="12765">MSVIREGLIMLTCSMKDFKYTSDDWYFDNSPRMTIAYLDCGLFFIKISAIKSNNSLINNWFSIYITDQDGWSEIKFDITEANIERAQKIIDAAEKCRLLNNELTDLIWD</sequence>
<comment type="caution">
    <text evidence="1">The sequence shown here is derived from an EMBL/GenBank/DDBJ whole genome shotgun (WGS) entry which is preliminary data.</text>
</comment>
<evidence type="ECO:0000313" key="2">
    <source>
        <dbReference type="Proteomes" id="UP000239550"/>
    </source>
</evidence>